<dbReference type="PROSITE" id="PS00455">
    <property type="entry name" value="AMP_BINDING"/>
    <property type="match status" value="1"/>
</dbReference>
<keyword evidence="5" id="KW-0597">Phosphoprotein</keyword>
<dbReference type="PANTHER" id="PTHR43439:SF2">
    <property type="entry name" value="ENZYME, PUTATIVE (JCVI)-RELATED"/>
    <property type="match status" value="1"/>
</dbReference>
<dbReference type="PANTHER" id="PTHR43439">
    <property type="entry name" value="PHENYLACETATE-COENZYME A LIGASE"/>
    <property type="match status" value="1"/>
</dbReference>
<gene>
    <name evidence="13" type="ORF">LTR97_004240</name>
</gene>
<dbReference type="InterPro" id="IPR020806">
    <property type="entry name" value="PKS_PP-bd"/>
</dbReference>
<dbReference type="InterPro" id="IPR020845">
    <property type="entry name" value="AMP-binding_CS"/>
</dbReference>
<dbReference type="EC" id="2.7.1.12" evidence="3"/>
<keyword evidence="9" id="KW-0067">ATP-binding</keyword>
<dbReference type="GO" id="GO:0005975">
    <property type="term" value="P:carbohydrate metabolic process"/>
    <property type="evidence" value="ECO:0007669"/>
    <property type="project" value="InterPro"/>
</dbReference>
<dbReference type="SUPFAM" id="SSF56801">
    <property type="entry name" value="Acetyl-CoA synthetase-like"/>
    <property type="match status" value="1"/>
</dbReference>
<reference evidence="13" key="1">
    <citation type="submission" date="2023-08" db="EMBL/GenBank/DDBJ databases">
        <title>Black Yeasts Isolated from many extreme environments.</title>
        <authorList>
            <person name="Coleine C."/>
            <person name="Stajich J.E."/>
            <person name="Selbmann L."/>
        </authorList>
    </citation>
    <scope>NUCLEOTIDE SEQUENCE</scope>
    <source>
        <strain evidence="13">CCFEE 5810</strain>
    </source>
</reference>
<evidence type="ECO:0000256" key="5">
    <source>
        <dbReference type="ARBA" id="ARBA00022553"/>
    </source>
</evidence>
<dbReference type="GO" id="GO:0031177">
    <property type="term" value="F:phosphopantetheine binding"/>
    <property type="evidence" value="ECO:0007669"/>
    <property type="project" value="InterPro"/>
</dbReference>
<dbReference type="InterPro" id="IPR042099">
    <property type="entry name" value="ANL_N_sf"/>
</dbReference>
<feature type="domain" description="Carrier" evidence="12">
    <location>
        <begin position="565"/>
        <end position="646"/>
    </location>
</feature>
<organism evidence="13 14">
    <name type="scientific">Elasticomyces elasticus</name>
    <dbReference type="NCBI Taxonomy" id="574655"/>
    <lineage>
        <taxon>Eukaryota</taxon>
        <taxon>Fungi</taxon>
        <taxon>Dikarya</taxon>
        <taxon>Ascomycota</taxon>
        <taxon>Pezizomycotina</taxon>
        <taxon>Dothideomycetes</taxon>
        <taxon>Dothideomycetidae</taxon>
        <taxon>Mycosphaerellales</taxon>
        <taxon>Teratosphaeriaceae</taxon>
        <taxon>Elasticomyces</taxon>
    </lineage>
</organism>
<name>A0AAN7WNJ0_9PEZI</name>
<evidence type="ECO:0000256" key="2">
    <source>
        <dbReference type="ARBA" id="ARBA00008420"/>
    </source>
</evidence>
<evidence type="ECO:0000256" key="11">
    <source>
        <dbReference type="ARBA" id="ARBA00048090"/>
    </source>
</evidence>
<dbReference type="CDD" id="cd02021">
    <property type="entry name" value="GntK"/>
    <property type="match status" value="1"/>
</dbReference>
<dbReference type="Gene3D" id="1.10.1200.10">
    <property type="entry name" value="ACP-like"/>
    <property type="match status" value="1"/>
</dbReference>
<evidence type="ECO:0000256" key="8">
    <source>
        <dbReference type="ARBA" id="ARBA00022777"/>
    </source>
</evidence>
<dbReference type="NCBIfam" id="TIGR01313">
    <property type="entry name" value="therm_gnt_kin"/>
    <property type="match status" value="1"/>
</dbReference>
<dbReference type="SUPFAM" id="SSF52540">
    <property type="entry name" value="P-loop containing nucleoside triphosphate hydrolases"/>
    <property type="match status" value="1"/>
</dbReference>
<dbReference type="Pfam" id="PF13671">
    <property type="entry name" value="AAA_33"/>
    <property type="match status" value="1"/>
</dbReference>
<evidence type="ECO:0000256" key="6">
    <source>
        <dbReference type="ARBA" id="ARBA00022679"/>
    </source>
</evidence>
<evidence type="ECO:0000256" key="3">
    <source>
        <dbReference type="ARBA" id="ARBA00012054"/>
    </source>
</evidence>
<dbReference type="InterPro" id="IPR051414">
    <property type="entry name" value="Adenylate-forming_Reductase"/>
</dbReference>
<evidence type="ECO:0000256" key="4">
    <source>
        <dbReference type="ARBA" id="ARBA00022450"/>
    </source>
</evidence>
<dbReference type="Pfam" id="PF00550">
    <property type="entry name" value="PP-binding"/>
    <property type="match status" value="1"/>
</dbReference>
<dbReference type="InterPro" id="IPR027417">
    <property type="entry name" value="P-loop_NTPase"/>
</dbReference>
<evidence type="ECO:0000313" key="13">
    <source>
        <dbReference type="EMBL" id="KAK5703291.1"/>
    </source>
</evidence>
<dbReference type="SUPFAM" id="SSF51735">
    <property type="entry name" value="NAD(P)-binding Rossmann-fold domains"/>
    <property type="match status" value="1"/>
</dbReference>
<dbReference type="Pfam" id="PF00501">
    <property type="entry name" value="AMP-binding"/>
    <property type="match status" value="1"/>
</dbReference>
<dbReference type="GO" id="GO:0005524">
    <property type="term" value="F:ATP binding"/>
    <property type="evidence" value="ECO:0007669"/>
    <property type="project" value="UniProtKB-KW"/>
</dbReference>
<dbReference type="Proteomes" id="UP001310594">
    <property type="component" value="Unassembled WGS sequence"/>
</dbReference>
<dbReference type="InterPro" id="IPR036291">
    <property type="entry name" value="NAD(P)-bd_dom_sf"/>
</dbReference>
<dbReference type="AlphaFoldDB" id="A0AAN7WNJ0"/>
<accession>A0AAN7WNJ0</accession>
<evidence type="ECO:0000256" key="7">
    <source>
        <dbReference type="ARBA" id="ARBA00022741"/>
    </source>
</evidence>
<comment type="pathway">
    <text evidence="1">Carbohydrate acid metabolism; D-gluconate degradation.</text>
</comment>
<dbReference type="InterPro" id="IPR036736">
    <property type="entry name" value="ACP-like_sf"/>
</dbReference>
<evidence type="ECO:0000259" key="12">
    <source>
        <dbReference type="PROSITE" id="PS50075"/>
    </source>
</evidence>
<keyword evidence="7" id="KW-0547">Nucleotide-binding</keyword>
<dbReference type="EMBL" id="JAVRQU010000005">
    <property type="protein sequence ID" value="KAK5703291.1"/>
    <property type="molecule type" value="Genomic_DNA"/>
</dbReference>
<dbReference type="InterPro" id="IPR006001">
    <property type="entry name" value="Therm_gnt_kin"/>
</dbReference>
<keyword evidence="4" id="KW-0596">Phosphopantetheine</keyword>
<dbReference type="InterPro" id="IPR013120">
    <property type="entry name" value="FAR_NAD-bd"/>
</dbReference>
<comment type="similarity">
    <text evidence="2">Belongs to the gluconokinase GntK/GntV family.</text>
</comment>
<dbReference type="Gene3D" id="3.40.50.12780">
    <property type="entry name" value="N-terminal domain of ligase-like"/>
    <property type="match status" value="1"/>
</dbReference>
<dbReference type="PROSITE" id="PS50075">
    <property type="entry name" value="CARRIER"/>
    <property type="match status" value="1"/>
</dbReference>
<dbReference type="InterPro" id="IPR009081">
    <property type="entry name" value="PP-bd_ACP"/>
</dbReference>
<dbReference type="SUPFAM" id="SSF47336">
    <property type="entry name" value="ACP-like"/>
    <property type="match status" value="1"/>
</dbReference>
<keyword evidence="6" id="KW-0808">Transferase</keyword>
<evidence type="ECO:0000256" key="1">
    <source>
        <dbReference type="ARBA" id="ARBA00004875"/>
    </source>
</evidence>
<dbReference type="Gene3D" id="3.40.50.300">
    <property type="entry name" value="P-loop containing nucleotide triphosphate hydrolases"/>
    <property type="match status" value="1"/>
</dbReference>
<dbReference type="Pfam" id="PF07993">
    <property type="entry name" value="NAD_binding_4"/>
    <property type="match status" value="1"/>
</dbReference>
<evidence type="ECO:0000313" key="14">
    <source>
        <dbReference type="Proteomes" id="UP001310594"/>
    </source>
</evidence>
<dbReference type="Pfam" id="PF23562">
    <property type="entry name" value="AMP-binding_C_3"/>
    <property type="match status" value="1"/>
</dbReference>
<keyword evidence="8" id="KW-0418">Kinase</keyword>
<comment type="catalytic activity">
    <reaction evidence="11">
        <text>D-gluconate + ATP = 6-phospho-D-gluconate + ADP + H(+)</text>
        <dbReference type="Rhea" id="RHEA:19433"/>
        <dbReference type="ChEBI" id="CHEBI:15378"/>
        <dbReference type="ChEBI" id="CHEBI:18391"/>
        <dbReference type="ChEBI" id="CHEBI:30616"/>
        <dbReference type="ChEBI" id="CHEBI:58759"/>
        <dbReference type="ChEBI" id="CHEBI:456216"/>
        <dbReference type="EC" id="2.7.1.12"/>
    </reaction>
</comment>
<comment type="caution">
    <text evidence="13">The sequence shown here is derived from an EMBL/GenBank/DDBJ whole genome shotgun (WGS) entry which is preliminary data.</text>
</comment>
<protein>
    <recommendedName>
        <fullName evidence="3">gluconokinase</fullName>
        <ecNumber evidence="3">2.7.1.12</ecNumber>
    </recommendedName>
    <alternativeName>
        <fullName evidence="10">Gluconate kinase</fullName>
    </alternativeName>
</protein>
<dbReference type="GO" id="GO:0046316">
    <property type="term" value="F:gluconokinase activity"/>
    <property type="evidence" value="ECO:0007669"/>
    <property type="project" value="UniProtKB-EC"/>
</dbReference>
<dbReference type="SMART" id="SM00823">
    <property type="entry name" value="PKS_PP"/>
    <property type="match status" value="1"/>
</dbReference>
<proteinExistence type="inferred from homology"/>
<evidence type="ECO:0000256" key="9">
    <source>
        <dbReference type="ARBA" id="ARBA00022840"/>
    </source>
</evidence>
<sequence length="1238" mass="136814">MSLTALVHPLAQHSVGVTKMSTKTAEVQINEIVEYSKQPPATIDDLIHQRSLEIECDAPIVAYPSSGTEYVYYTPRQIDAFAARTAAYYSSVIQPRKSSTDPVQVIGLLGPSNLDYLATLLGITRLGHTVLFLSTRISEEAYVGLLQATNATVLLVDPSFAEMGEKVQRQSQVKVEPLCRRTDYDNPSVVVPSQTSLSPRRLDSAVESNNIAWIIHSSGSTGLPKPIYQTHSGALRNYANNFGLRGFITLPLFHAHGISCLFRAIHSKQIIYMYNAELPLTAGHLLSTLNQHNDIQILYGVPYALKLLAEREEGIECLAKLELVMFGGSACPKPIGDKLAARGVLLVSHYGTTETGQLMTSFRDRSDKDWDYVRPTANLLPYLRWEEQAAGIFELCVLDGWPSKVASNRPDNSYATKDLFEKHPTTPNAWKYYARLDDTLVLENGEKANPLELEGIAKDNVNVAEAVAFGANKPRLGLFLIPSETTQCSTDDELVDQVWPAIEESNKAAPGYSQMSRDTVKVLPKLTVYRKTDKGTVIRAAFYRDFKDLIDQAYEEGAPSGAMVLEGDELISYLRTQLLDVGSMPANTVITADTDIFSLGVDSLQSIRLRSVILKNIDVGGHKLAQNFAFDHPTLQAMANELTRLRLGHSVIEKPDIEQRMTALIDKYSQSEQHTPVQRWHPAGETMVVTGATGSLGAHIVAKLASCESVSKVYCLVRATSAQSARKRVRSSLQERFVYHTLSAQARKKIIAMPSDLSDAHLGLDPQTYQAVADDITGLIHCAWSVNFNLALESFEKDCVAGTRHLLNLCLKAGRPSPARFSFCSSVSAVAATPGGLAPEDLPPSLLHAQNMGYAQSKLVTEHIVSRTAQQTGMTARVLRVGQIVADTRFGVWNASEAIPMIFQTAQTIKALPALDETPSWTPVDVIASSVIDLSASKGDNVVFNVTNPHTFHWTRDLLPLLRESGLLFDELSPKEWVHRLRASDPDPTANPPIKLAEFFAKKYDHDQVRRKLSYDTRKAGRSAPALQEAGIPDAAFVQRFVGYFRDFCWQSATTKQPKHTLIVLSGPCGSGKSTAAAALAKAMSIPLIEGDDVHTPEARKRMEENIPLTDSDRWEWFARLRHVASETFEHTRTPVVALTCSALRTVYRNELRKLNVAGEVKVHFLLLSGDREDLKKRTEIRREVEGHYMKPEMVDSQLTIFEAPEERESDVVPVDTAKGREDTIAEVMDIVMELTGS</sequence>
<dbReference type="Gene3D" id="3.40.50.720">
    <property type="entry name" value="NAD(P)-binding Rossmann-like Domain"/>
    <property type="match status" value="1"/>
</dbReference>
<evidence type="ECO:0000256" key="10">
    <source>
        <dbReference type="ARBA" id="ARBA00029835"/>
    </source>
</evidence>
<dbReference type="InterPro" id="IPR000873">
    <property type="entry name" value="AMP-dep_synth/lig_dom"/>
</dbReference>